<accession>A0ABN6H1R8</accession>
<gene>
    <name evidence="1" type="ORF">HAHE_14290</name>
</gene>
<evidence type="ECO:0000313" key="1">
    <source>
        <dbReference type="EMBL" id="BCX47521.1"/>
    </source>
</evidence>
<dbReference type="PANTHER" id="PTHR43737:SF1">
    <property type="entry name" value="DUF1501 DOMAIN-CONTAINING PROTEIN"/>
    <property type="match status" value="1"/>
</dbReference>
<reference evidence="1 2" key="1">
    <citation type="submission" date="2021-06" db="EMBL/GenBank/DDBJ databases">
        <title>Complete genome of Haloferula helveola possessing various polysaccharide degrading enzymes.</title>
        <authorList>
            <person name="Takami H."/>
            <person name="Huang C."/>
            <person name="Hamasaki K."/>
        </authorList>
    </citation>
    <scope>NUCLEOTIDE SEQUENCE [LARGE SCALE GENOMIC DNA]</scope>
    <source>
        <strain evidence="1 2">CN-1</strain>
    </source>
</reference>
<dbReference type="SUPFAM" id="SSF53649">
    <property type="entry name" value="Alkaline phosphatase-like"/>
    <property type="match status" value="1"/>
</dbReference>
<dbReference type="Pfam" id="PF07394">
    <property type="entry name" value="DUF1501"/>
    <property type="match status" value="1"/>
</dbReference>
<dbReference type="PROSITE" id="PS51318">
    <property type="entry name" value="TAT"/>
    <property type="match status" value="1"/>
</dbReference>
<dbReference type="InterPro" id="IPR017850">
    <property type="entry name" value="Alkaline_phosphatase_core_sf"/>
</dbReference>
<evidence type="ECO:0008006" key="3">
    <source>
        <dbReference type="Google" id="ProtNLM"/>
    </source>
</evidence>
<dbReference type="RefSeq" id="WP_338689769.1">
    <property type="nucleotide sequence ID" value="NZ_AP024702.1"/>
</dbReference>
<name>A0ABN6H1R8_9BACT</name>
<dbReference type="EMBL" id="AP024702">
    <property type="protein sequence ID" value="BCX47521.1"/>
    <property type="molecule type" value="Genomic_DNA"/>
</dbReference>
<sequence>MNPNRLDELSRRDFLSRTAKTCFGLTIGGSMANLFNSRAFAADPGVVGAGGGKAKHVIYLYMSGGMTHIDTFDPKPDAPEAYRGPTKAISTKVDGIQLGHCLPLLAKHTDKIALIRSMTTKQGAHAEGKYVMHTGYAPRGTITHPSSGAWVSKLAGPINDELPSFVLVGGANRHPGGGFFEPEFSPLPIGAPEQGLRNVRQRGDTNDESFQRQIDLRKELDHDFDTKFHGGQKAVRAYNDVFDSAVNMMHSKDLEAFDLSKESQDVRAAYGTDRFGQGVLLARRLVERGVRFVEVEYGGFDWHADAFEQMEQKIPVLDQALSALLGDLKANGMLESTLIVVATEFGRTPKIVTNNAGRNHYPKAFSALMAGGGIKGGQIYGATDETASNVVENAVTAKDFNATMAFALGLPHALPVMSPTKRPFRMGGLDGKPITSLFS</sequence>
<protein>
    <recommendedName>
        <fullName evidence="3">DUF1501 domain-containing protein</fullName>
    </recommendedName>
</protein>
<dbReference type="InterPro" id="IPR010869">
    <property type="entry name" value="DUF1501"/>
</dbReference>
<dbReference type="InterPro" id="IPR006311">
    <property type="entry name" value="TAT_signal"/>
</dbReference>
<keyword evidence="2" id="KW-1185">Reference proteome</keyword>
<evidence type="ECO:0000313" key="2">
    <source>
        <dbReference type="Proteomes" id="UP001374893"/>
    </source>
</evidence>
<dbReference type="PANTHER" id="PTHR43737">
    <property type="entry name" value="BLL7424 PROTEIN"/>
    <property type="match status" value="1"/>
</dbReference>
<organism evidence="1 2">
    <name type="scientific">Haloferula helveola</name>
    <dbReference type="NCBI Taxonomy" id="490095"/>
    <lineage>
        <taxon>Bacteria</taxon>
        <taxon>Pseudomonadati</taxon>
        <taxon>Verrucomicrobiota</taxon>
        <taxon>Verrucomicrobiia</taxon>
        <taxon>Verrucomicrobiales</taxon>
        <taxon>Verrucomicrobiaceae</taxon>
        <taxon>Haloferula</taxon>
    </lineage>
</organism>
<proteinExistence type="predicted"/>
<dbReference type="Proteomes" id="UP001374893">
    <property type="component" value="Chromosome"/>
</dbReference>